<keyword evidence="1" id="KW-0732">Signal</keyword>
<dbReference type="PANTHER" id="PTHR10963">
    <property type="entry name" value="GLYCOSYL HYDROLASE-RELATED"/>
    <property type="match status" value="1"/>
</dbReference>
<name>A0AA38Q0H1_9AGAR</name>
<dbReference type="GO" id="GO:0009251">
    <property type="term" value="P:glucan catabolic process"/>
    <property type="evidence" value="ECO:0007669"/>
    <property type="project" value="TreeGrafter"/>
</dbReference>
<protein>
    <submittedName>
        <fullName evidence="3">Glycoside hydrolase family 16 protein</fullName>
    </submittedName>
</protein>
<feature type="chain" id="PRO_5041292407" evidence="1">
    <location>
        <begin position="26"/>
        <end position="329"/>
    </location>
</feature>
<dbReference type="PROSITE" id="PS51762">
    <property type="entry name" value="GH16_2"/>
    <property type="match status" value="1"/>
</dbReference>
<dbReference type="GO" id="GO:0004553">
    <property type="term" value="F:hydrolase activity, hydrolyzing O-glycosyl compounds"/>
    <property type="evidence" value="ECO:0007669"/>
    <property type="project" value="InterPro"/>
</dbReference>
<dbReference type="Gene3D" id="2.60.120.200">
    <property type="match status" value="1"/>
</dbReference>
<evidence type="ECO:0000313" key="4">
    <source>
        <dbReference type="Proteomes" id="UP001163850"/>
    </source>
</evidence>
<comment type="caution">
    <text evidence="3">The sequence shown here is derived from an EMBL/GenBank/DDBJ whole genome shotgun (WGS) entry which is preliminary data.</text>
</comment>
<dbReference type="InterPro" id="IPR013320">
    <property type="entry name" value="ConA-like_dom_sf"/>
</dbReference>
<sequence length="329" mass="35617">MMMMMFSFIYFGFALLLSLPLLTSAAPLRERRSKMLNRRTTYTLSDTYAGDSFFDEWDFFTDPDPTQGNVDYQSKESATSMGLARVENGVAIIAVDSNSSLPLGTNRASVRISTQKTYNGGLFIYDVPFMPVGCGTWPAIWSTSTATWPDDGEIDMIEGVHESTQNQITMHTNAGCSLATGQAITGTVSGTTCESSDSNNNGCATMDTTTNSWGPAFNTAGGGVFAKLWDDTGIKIWHFSRDNIPADITSQNPDPSTWGNPVSFLPSGDSCSVADHFKDHSLIINITLCGQWAGATFSCGGTCQSAVMDPSNFVDAQWKINSIMVYQPS</sequence>
<evidence type="ECO:0000313" key="3">
    <source>
        <dbReference type="EMBL" id="KAJ3984530.1"/>
    </source>
</evidence>
<dbReference type="SUPFAM" id="SSF49899">
    <property type="entry name" value="Concanavalin A-like lectins/glucanases"/>
    <property type="match status" value="1"/>
</dbReference>
<accession>A0AA38Q0H1</accession>
<proteinExistence type="predicted"/>
<evidence type="ECO:0000259" key="2">
    <source>
        <dbReference type="PROSITE" id="PS51762"/>
    </source>
</evidence>
<feature type="domain" description="GH16" evidence="2">
    <location>
        <begin position="55"/>
        <end position="301"/>
    </location>
</feature>
<gene>
    <name evidence="3" type="ORF">F5890DRAFT_1516314</name>
</gene>
<reference evidence="3" key="1">
    <citation type="submission" date="2022-08" db="EMBL/GenBank/DDBJ databases">
        <authorList>
            <consortium name="DOE Joint Genome Institute"/>
            <person name="Min B."/>
            <person name="Riley R."/>
            <person name="Sierra-Patev S."/>
            <person name="Naranjo-Ortiz M."/>
            <person name="Looney B."/>
            <person name="Konkel Z."/>
            <person name="Slot J.C."/>
            <person name="Sakamoto Y."/>
            <person name="Steenwyk J.L."/>
            <person name="Rokas A."/>
            <person name="Carro J."/>
            <person name="Camarero S."/>
            <person name="Ferreira P."/>
            <person name="Molpeceres G."/>
            <person name="Ruiz-Duenas F.J."/>
            <person name="Serrano A."/>
            <person name="Henrissat B."/>
            <person name="Drula E."/>
            <person name="Hughes K.W."/>
            <person name="Mata J.L."/>
            <person name="Ishikawa N.K."/>
            <person name="Vargas-Isla R."/>
            <person name="Ushijima S."/>
            <person name="Smith C.A."/>
            <person name="Ahrendt S."/>
            <person name="Andreopoulos W."/>
            <person name="He G."/>
            <person name="Labutti K."/>
            <person name="Lipzen A."/>
            <person name="Ng V."/>
            <person name="Sandor L."/>
            <person name="Barry K."/>
            <person name="Martinez A.T."/>
            <person name="Xiao Y."/>
            <person name="Gibbons J.G."/>
            <person name="Terashima K."/>
            <person name="Hibbett D.S."/>
            <person name="Grigoriev I.V."/>
        </authorList>
    </citation>
    <scope>NUCLEOTIDE SEQUENCE</scope>
    <source>
        <strain evidence="3">TFB7829</strain>
    </source>
</reference>
<dbReference type="Pfam" id="PF26113">
    <property type="entry name" value="GH16_XgeA"/>
    <property type="match status" value="1"/>
</dbReference>
<feature type="signal peptide" evidence="1">
    <location>
        <begin position="1"/>
        <end position="25"/>
    </location>
</feature>
<keyword evidence="3" id="KW-0378">Hydrolase</keyword>
<evidence type="ECO:0000256" key="1">
    <source>
        <dbReference type="SAM" id="SignalP"/>
    </source>
</evidence>
<dbReference type="InterPro" id="IPR050546">
    <property type="entry name" value="Glycosyl_Hydrlase_16"/>
</dbReference>
<dbReference type="EMBL" id="MU801986">
    <property type="protein sequence ID" value="KAJ3984530.1"/>
    <property type="molecule type" value="Genomic_DNA"/>
</dbReference>
<dbReference type="AlphaFoldDB" id="A0AA38Q0H1"/>
<organism evidence="3 4">
    <name type="scientific">Lentinula detonsa</name>
    <dbReference type="NCBI Taxonomy" id="2804962"/>
    <lineage>
        <taxon>Eukaryota</taxon>
        <taxon>Fungi</taxon>
        <taxon>Dikarya</taxon>
        <taxon>Basidiomycota</taxon>
        <taxon>Agaricomycotina</taxon>
        <taxon>Agaricomycetes</taxon>
        <taxon>Agaricomycetidae</taxon>
        <taxon>Agaricales</taxon>
        <taxon>Marasmiineae</taxon>
        <taxon>Omphalotaceae</taxon>
        <taxon>Lentinula</taxon>
    </lineage>
</organism>
<dbReference type="Proteomes" id="UP001163850">
    <property type="component" value="Unassembled WGS sequence"/>
</dbReference>
<dbReference type="InterPro" id="IPR000757">
    <property type="entry name" value="Beta-glucanase-like"/>
</dbReference>
<dbReference type="CDD" id="cd02181">
    <property type="entry name" value="GH16_fungal_Lam16A_glucanase"/>
    <property type="match status" value="1"/>
</dbReference>
<dbReference type="PANTHER" id="PTHR10963:SF24">
    <property type="entry name" value="GLYCOSIDASE C21B10.07-RELATED"/>
    <property type="match status" value="1"/>
</dbReference>